<keyword evidence="1" id="KW-0472">Membrane</keyword>
<feature type="transmembrane region" description="Helical" evidence="1">
    <location>
        <begin position="161"/>
        <end position="179"/>
    </location>
</feature>
<organism evidence="2 3">
    <name type="scientific">Streptomyces peucetius</name>
    <dbReference type="NCBI Taxonomy" id="1950"/>
    <lineage>
        <taxon>Bacteria</taxon>
        <taxon>Bacillati</taxon>
        <taxon>Actinomycetota</taxon>
        <taxon>Actinomycetes</taxon>
        <taxon>Kitasatosporales</taxon>
        <taxon>Streptomycetaceae</taxon>
        <taxon>Streptomyces</taxon>
    </lineage>
</organism>
<protein>
    <submittedName>
        <fullName evidence="2">XRE family transcriptional regulator</fullName>
    </submittedName>
</protein>
<name>A0ABY6IKY6_STRPE</name>
<dbReference type="CDD" id="cd00093">
    <property type="entry name" value="HTH_XRE"/>
    <property type="match status" value="1"/>
</dbReference>
<sequence length="185" mass="19402">MGRPETHIDPSEGPLQSFAYELRALRSSVGNPSYRELASRANYSGTTLSEAARGLSLPSLEVTLAYVGACEGDVVFWRRYWKETDAALRASETSGLRTSGVLPEPVAAHTNMPHPLDSPKATSHGIRNPDHLKVILPALAGFAGATGMAGVAGLVGSKPKAAALTFVAGACIASGFWLGRSLRNA</sequence>
<reference evidence="2" key="1">
    <citation type="submission" date="2022-10" db="EMBL/GenBank/DDBJ databases">
        <title>Cytochrome P450 Catalyzes Benzene Ring Formation in the Biosynthesis of Trialkyl-Substituted Aromatic Polyketides.</title>
        <authorList>
            <person name="Zhao E."/>
            <person name="Ge H."/>
        </authorList>
    </citation>
    <scope>NUCLEOTIDE SEQUENCE</scope>
    <source>
        <strain evidence="2">NA0869</strain>
    </source>
</reference>
<keyword evidence="1" id="KW-0812">Transmembrane</keyword>
<evidence type="ECO:0000313" key="3">
    <source>
        <dbReference type="Proteomes" id="UP001163878"/>
    </source>
</evidence>
<dbReference type="EMBL" id="CP107567">
    <property type="protein sequence ID" value="UYQ66559.1"/>
    <property type="molecule type" value="Genomic_DNA"/>
</dbReference>
<accession>A0ABY6IKY6</accession>
<proteinExistence type="predicted"/>
<gene>
    <name evidence="2" type="ORF">OGH68_17610</name>
</gene>
<dbReference type="RefSeq" id="WP_264250133.1">
    <property type="nucleotide sequence ID" value="NZ_CP107567.1"/>
</dbReference>
<evidence type="ECO:0000313" key="2">
    <source>
        <dbReference type="EMBL" id="UYQ66559.1"/>
    </source>
</evidence>
<feature type="transmembrane region" description="Helical" evidence="1">
    <location>
        <begin position="134"/>
        <end position="155"/>
    </location>
</feature>
<evidence type="ECO:0000256" key="1">
    <source>
        <dbReference type="SAM" id="Phobius"/>
    </source>
</evidence>
<dbReference type="Proteomes" id="UP001163878">
    <property type="component" value="Chromosome"/>
</dbReference>
<keyword evidence="1" id="KW-1133">Transmembrane helix</keyword>
<keyword evidence="3" id="KW-1185">Reference proteome</keyword>
<dbReference type="InterPro" id="IPR001387">
    <property type="entry name" value="Cro/C1-type_HTH"/>
</dbReference>